<evidence type="ECO:0000313" key="4">
    <source>
        <dbReference type="EMBL" id="KAJ7301862.1"/>
    </source>
</evidence>
<feature type="transmembrane region" description="Helical" evidence="2">
    <location>
        <begin position="234"/>
        <end position="255"/>
    </location>
</feature>
<feature type="region of interest" description="Disordered" evidence="1">
    <location>
        <begin position="279"/>
        <end position="310"/>
    </location>
</feature>
<dbReference type="InterPro" id="IPR045339">
    <property type="entry name" value="DUF6534"/>
</dbReference>
<sequence>MSAEIPPGLLDRTYGAELTSSYAAAVLWGIQCLQTFMYFNTYTDDPFILKILVVWTWLSDTVHQGLILSLEYSTLITHFGDLGPISQINKEVILQGFFTIFVSVPVQLFFLHRIWRLSGNKIIVPLFLLACIVLETVAGITYFQWALQKNATPAAILVGTKRATGIVYLITAASIDVVIAISMVYLLWSAKVHGLTQTRRMVTRLIVYSVNTGIWTALLAVFCAMTMIAYPTTFVFIGLYMPISALYCNTLLANLNIRQYVRGRPDVISLSAIPGSGTIEFRGQSGTTTTEPTPATRSTTVNLEQPSQTESEIKFRV</sequence>
<dbReference type="Pfam" id="PF20152">
    <property type="entry name" value="DUF6534"/>
    <property type="match status" value="1"/>
</dbReference>
<dbReference type="PANTHER" id="PTHR40465">
    <property type="entry name" value="CHROMOSOME 1, WHOLE GENOME SHOTGUN SEQUENCE"/>
    <property type="match status" value="1"/>
</dbReference>
<feature type="transmembrane region" description="Helical" evidence="2">
    <location>
        <begin position="92"/>
        <end position="111"/>
    </location>
</feature>
<feature type="domain" description="DUF6534" evidence="3">
    <location>
        <begin position="173"/>
        <end position="260"/>
    </location>
</feature>
<dbReference type="EMBL" id="JARIHO010000125">
    <property type="protein sequence ID" value="KAJ7301862.1"/>
    <property type="molecule type" value="Genomic_DNA"/>
</dbReference>
<proteinExistence type="predicted"/>
<organism evidence="4 5">
    <name type="scientific">Mycena albidolilacea</name>
    <dbReference type="NCBI Taxonomy" id="1033008"/>
    <lineage>
        <taxon>Eukaryota</taxon>
        <taxon>Fungi</taxon>
        <taxon>Dikarya</taxon>
        <taxon>Basidiomycota</taxon>
        <taxon>Agaricomycotina</taxon>
        <taxon>Agaricomycetes</taxon>
        <taxon>Agaricomycetidae</taxon>
        <taxon>Agaricales</taxon>
        <taxon>Marasmiineae</taxon>
        <taxon>Mycenaceae</taxon>
        <taxon>Mycena</taxon>
    </lineage>
</organism>
<keyword evidence="5" id="KW-1185">Reference proteome</keyword>
<keyword evidence="2" id="KW-0472">Membrane</keyword>
<keyword evidence="2" id="KW-0812">Transmembrane</keyword>
<gene>
    <name evidence="4" type="ORF">DFH08DRAFT_906316</name>
</gene>
<evidence type="ECO:0000256" key="1">
    <source>
        <dbReference type="SAM" id="MobiDB-lite"/>
    </source>
</evidence>
<evidence type="ECO:0000259" key="3">
    <source>
        <dbReference type="Pfam" id="PF20152"/>
    </source>
</evidence>
<name>A0AAD6YYN2_9AGAR</name>
<comment type="caution">
    <text evidence="4">The sequence shown here is derived from an EMBL/GenBank/DDBJ whole genome shotgun (WGS) entry which is preliminary data.</text>
</comment>
<evidence type="ECO:0000256" key="2">
    <source>
        <dbReference type="SAM" id="Phobius"/>
    </source>
</evidence>
<feature type="transmembrane region" description="Helical" evidence="2">
    <location>
        <begin position="123"/>
        <end position="145"/>
    </location>
</feature>
<protein>
    <recommendedName>
        <fullName evidence="3">DUF6534 domain-containing protein</fullName>
    </recommendedName>
</protein>
<dbReference type="AlphaFoldDB" id="A0AAD6YYN2"/>
<feature type="transmembrane region" description="Helical" evidence="2">
    <location>
        <begin position="165"/>
        <end position="188"/>
    </location>
</feature>
<feature type="compositionally biased region" description="Low complexity" evidence="1">
    <location>
        <begin position="287"/>
        <end position="300"/>
    </location>
</feature>
<dbReference type="PANTHER" id="PTHR40465:SF1">
    <property type="entry name" value="DUF6534 DOMAIN-CONTAINING PROTEIN"/>
    <property type="match status" value="1"/>
</dbReference>
<reference evidence="4" key="1">
    <citation type="submission" date="2023-03" db="EMBL/GenBank/DDBJ databases">
        <title>Massive genome expansion in bonnet fungi (Mycena s.s.) driven by repeated elements and novel gene families across ecological guilds.</title>
        <authorList>
            <consortium name="Lawrence Berkeley National Laboratory"/>
            <person name="Harder C.B."/>
            <person name="Miyauchi S."/>
            <person name="Viragh M."/>
            <person name="Kuo A."/>
            <person name="Thoen E."/>
            <person name="Andreopoulos B."/>
            <person name="Lu D."/>
            <person name="Skrede I."/>
            <person name="Drula E."/>
            <person name="Henrissat B."/>
            <person name="Morin E."/>
            <person name="Kohler A."/>
            <person name="Barry K."/>
            <person name="LaButti K."/>
            <person name="Morin E."/>
            <person name="Salamov A."/>
            <person name="Lipzen A."/>
            <person name="Mereny Z."/>
            <person name="Hegedus B."/>
            <person name="Baldrian P."/>
            <person name="Stursova M."/>
            <person name="Weitz H."/>
            <person name="Taylor A."/>
            <person name="Grigoriev I.V."/>
            <person name="Nagy L.G."/>
            <person name="Martin F."/>
            <person name="Kauserud H."/>
        </authorList>
    </citation>
    <scope>NUCLEOTIDE SEQUENCE</scope>
    <source>
        <strain evidence="4">CBHHK002</strain>
    </source>
</reference>
<accession>A0AAD6YYN2</accession>
<keyword evidence="2" id="KW-1133">Transmembrane helix</keyword>
<feature type="compositionally biased region" description="Polar residues" evidence="1">
    <location>
        <begin position="301"/>
        <end position="310"/>
    </location>
</feature>
<feature type="transmembrane region" description="Helical" evidence="2">
    <location>
        <begin position="208"/>
        <end position="228"/>
    </location>
</feature>
<dbReference type="Proteomes" id="UP001218218">
    <property type="component" value="Unassembled WGS sequence"/>
</dbReference>
<evidence type="ECO:0000313" key="5">
    <source>
        <dbReference type="Proteomes" id="UP001218218"/>
    </source>
</evidence>